<evidence type="ECO:0000313" key="16">
    <source>
        <dbReference type="EMBL" id="GGF40713.1"/>
    </source>
</evidence>
<comment type="function">
    <text evidence="10 12">Involved in protein export. Acts as a chaperone by maintaining the newly synthesized protein in an open conformation. Functions as a peptidyl-prolyl cis-trans isomerase.</text>
</comment>
<keyword evidence="7 12" id="KW-0143">Chaperone</keyword>
<dbReference type="SUPFAM" id="SSF102735">
    <property type="entry name" value="Trigger factor ribosome-binding domain"/>
    <property type="match status" value="1"/>
</dbReference>
<dbReference type="GO" id="GO:0043022">
    <property type="term" value="F:ribosome binding"/>
    <property type="evidence" value="ECO:0007669"/>
    <property type="project" value="TreeGrafter"/>
</dbReference>
<dbReference type="SUPFAM" id="SSF109998">
    <property type="entry name" value="Triger factor/SurA peptide-binding domain-like"/>
    <property type="match status" value="1"/>
</dbReference>
<evidence type="ECO:0000256" key="11">
    <source>
        <dbReference type="ARBA" id="ARBA00029986"/>
    </source>
</evidence>
<dbReference type="Pfam" id="PF00254">
    <property type="entry name" value="FKBP_C"/>
    <property type="match status" value="1"/>
</dbReference>
<evidence type="ECO:0000256" key="9">
    <source>
        <dbReference type="ARBA" id="ARBA00023306"/>
    </source>
</evidence>
<evidence type="ECO:0000256" key="13">
    <source>
        <dbReference type="PROSITE-ProRule" id="PRU00277"/>
    </source>
</evidence>
<dbReference type="GO" id="GO:0003755">
    <property type="term" value="F:peptidyl-prolyl cis-trans isomerase activity"/>
    <property type="evidence" value="ECO:0007669"/>
    <property type="project" value="UniProtKB-UniRule"/>
</dbReference>
<keyword evidence="17" id="KW-1185">Reference proteome</keyword>
<dbReference type="Pfam" id="PF05697">
    <property type="entry name" value="Trigger_N"/>
    <property type="match status" value="1"/>
</dbReference>
<evidence type="ECO:0000256" key="10">
    <source>
        <dbReference type="ARBA" id="ARBA00024849"/>
    </source>
</evidence>
<dbReference type="AlphaFoldDB" id="A0A8J2YYD6"/>
<evidence type="ECO:0000256" key="1">
    <source>
        <dbReference type="ARBA" id="ARBA00000971"/>
    </source>
</evidence>
<feature type="domain" description="PPIase FKBP-type" evidence="15">
    <location>
        <begin position="163"/>
        <end position="245"/>
    </location>
</feature>
<evidence type="ECO:0000256" key="5">
    <source>
        <dbReference type="ARBA" id="ARBA00022618"/>
    </source>
</evidence>
<dbReference type="InterPro" id="IPR027304">
    <property type="entry name" value="Trigger_fact/SurA_dom_sf"/>
</dbReference>
<name>A0A8J2YYD6_9PROT</name>
<dbReference type="GO" id="GO:0043335">
    <property type="term" value="P:protein unfolding"/>
    <property type="evidence" value="ECO:0007669"/>
    <property type="project" value="TreeGrafter"/>
</dbReference>
<reference evidence="16" key="2">
    <citation type="submission" date="2020-09" db="EMBL/GenBank/DDBJ databases">
        <authorList>
            <person name="Sun Q."/>
            <person name="Zhou Y."/>
        </authorList>
    </citation>
    <scope>NUCLEOTIDE SEQUENCE</scope>
    <source>
        <strain evidence="16">CGMCC 1.15725</strain>
    </source>
</reference>
<evidence type="ECO:0000256" key="2">
    <source>
        <dbReference type="ARBA" id="ARBA00005464"/>
    </source>
</evidence>
<dbReference type="FunFam" id="3.10.50.40:FF:000001">
    <property type="entry name" value="Trigger factor"/>
    <property type="match status" value="1"/>
</dbReference>
<evidence type="ECO:0000256" key="3">
    <source>
        <dbReference type="ARBA" id="ARBA00013194"/>
    </source>
</evidence>
<dbReference type="PROSITE" id="PS50059">
    <property type="entry name" value="FKBP_PPIASE"/>
    <property type="match status" value="1"/>
</dbReference>
<dbReference type="InterPro" id="IPR005215">
    <property type="entry name" value="Trig_fac"/>
</dbReference>
<dbReference type="InterPro" id="IPR037041">
    <property type="entry name" value="Trigger_fac_C_sf"/>
</dbReference>
<comment type="similarity">
    <text evidence="2 12 14">Belongs to the FKBP-type PPIase family. Tig subfamily.</text>
</comment>
<evidence type="ECO:0000259" key="15">
    <source>
        <dbReference type="PROSITE" id="PS50059"/>
    </source>
</evidence>
<evidence type="ECO:0000256" key="12">
    <source>
        <dbReference type="HAMAP-Rule" id="MF_00303"/>
    </source>
</evidence>
<keyword evidence="9 12" id="KW-0131">Cell cycle</keyword>
<dbReference type="GO" id="GO:0051301">
    <property type="term" value="P:cell division"/>
    <property type="evidence" value="ECO:0007669"/>
    <property type="project" value="UniProtKB-KW"/>
</dbReference>
<dbReference type="NCBIfam" id="TIGR00115">
    <property type="entry name" value="tig"/>
    <property type="match status" value="1"/>
</dbReference>
<dbReference type="Gene3D" id="3.10.50.40">
    <property type="match status" value="1"/>
</dbReference>
<dbReference type="Gene3D" id="1.10.3120.10">
    <property type="entry name" value="Trigger factor, C-terminal domain"/>
    <property type="match status" value="1"/>
</dbReference>
<dbReference type="RefSeq" id="WP_189051279.1">
    <property type="nucleotide sequence ID" value="NZ_BMJQ01000017.1"/>
</dbReference>
<accession>A0A8J2YYD6</accession>
<comment type="domain">
    <text evidence="12">Consists of 3 domains; the N-terminus binds the ribosome, the middle domain has PPIase activity, while the C-terminus has intrinsic chaperone activity on its own.</text>
</comment>
<comment type="subcellular location">
    <subcellularLocation>
        <location evidence="12">Cytoplasm</location>
    </subcellularLocation>
    <text evidence="12">About half TF is bound to the ribosome near the polypeptide exit tunnel while the other half is free in the cytoplasm.</text>
</comment>
<dbReference type="InterPro" id="IPR008881">
    <property type="entry name" value="Trigger_fac_ribosome-bd_bac"/>
</dbReference>
<organism evidence="16 17">
    <name type="scientific">Aliidongia dinghuensis</name>
    <dbReference type="NCBI Taxonomy" id="1867774"/>
    <lineage>
        <taxon>Bacteria</taxon>
        <taxon>Pseudomonadati</taxon>
        <taxon>Pseudomonadota</taxon>
        <taxon>Alphaproteobacteria</taxon>
        <taxon>Rhodospirillales</taxon>
        <taxon>Dongiaceae</taxon>
        <taxon>Aliidongia</taxon>
    </lineage>
</organism>
<dbReference type="InterPro" id="IPR046357">
    <property type="entry name" value="PPIase_dom_sf"/>
</dbReference>
<proteinExistence type="inferred from homology"/>
<keyword evidence="8 12" id="KW-0413">Isomerase</keyword>
<dbReference type="GO" id="GO:0051083">
    <property type="term" value="P:'de novo' cotranslational protein folding"/>
    <property type="evidence" value="ECO:0007669"/>
    <property type="project" value="TreeGrafter"/>
</dbReference>
<gene>
    <name evidence="12 16" type="primary">tig</name>
    <name evidence="16" type="ORF">GCM10011611_53940</name>
</gene>
<evidence type="ECO:0000256" key="6">
    <source>
        <dbReference type="ARBA" id="ARBA00023110"/>
    </source>
</evidence>
<comment type="catalytic activity">
    <reaction evidence="1 12 13">
        <text>[protein]-peptidylproline (omega=180) = [protein]-peptidylproline (omega=0)</text>
        <dbReference type="Rhea" id="RHEA:16237"/>
        <dbReference type="Rhea" id="RHEA-COMP:10747"/>
        <dbReference type="Rhea" id="RHEA-COMP:10748"/>
        <dbReference type="ChEBI" id="CHEBI:83833"/>
        <dbReference type="ChEBI" id="CHEBI:83834"/>
        <dbReference type="EC" id="5.2.1.8"/>
    </reaction>
</comment>
<sequence>MQITETSTEGLKRGFKVVVASQDIEKRVDARLAEVAKTVRLPGFRPGKVPTSVVKQRYGDSLLGEVLEQTVNETSSQALAERNLRPALQPKIEITSFEKGADLVYDMSLEILPEIQTMDFSTVALERLKPEIPNEELDEALTNLAERYRETEDVTDGSAAANGDVTVIDFVGSIDGEKFDGGAGTDFSLELGSGRFIPGFEEQLVGAKVGDHVAVKVPFPADYGVETLAGKDAVFEVDVKGLKRKLPAVVDEKLADTLGLENLEALRTAVREQMEREYAGVARQKLKRDLLDILSDKHDFAVPTGMVDLEFDSIWKQFEAERERSKAAGTYKEEEAKPEEETKDEYRKIAERRVRLGLVLAEVGRTNNIQVTQDEVNRAVMAQARNYPGQEKAVMDFYRNNPDAMGQLRAPIYEDKVVDFIVDLAQVTDKAVPPKELVALAGLDDEEETAEA</sequence>
<dbReference type="Pfam" id="PF05698">
    <property type="entry name" value="Trigger_C"/>
    <property type="match status" value="1"/>
</dbReference>
<evidence type="ECO:0000256" key="7">
    <source>
        <dbReference type="ARBA" id="ARBA00023186"/>
    </source>
</evidence>
<reference evidence="16" key="1">
    <citation type="journal article" date="2014" name="Int. J. Syst. Evol. Microbiol.">
        <title>Complete genome sequence of Corynebacterium casei LMG S-19264T (=DSM 44701T), isolated from a smear-ripened cheese.</title>
        <authorList>
            <consortium name="US DOE Joint Genome Institute (JGI-PGF)"/>
            <person name="Walter F."/>
            <person name="Albersmeier A."/>
            <person name="Kalinowski J."/>
            <person name="Ruckert C."/>
        </authorList>
    </citation>
    <scope>NUCLEOTIDE SEQUENCE</scope>
    <source>
        <strain evidence="16">CGMCC 1.15725</strain>
    </source>
</reference>
<dbReference type="PANTHER" id="PTHR30560">
    <property type="entry name" value="TRIGGER FACTOR CHAPERONE AND PEPTIDYL-PROLYL CIS/TRANS ISOMERASE"/>
    <property type="match status" value="1"/>
</dbReference>
<dbReference type="SUPFAM" id="SSF54534">
    <property type="entry name" value="FKBP-like"/>
    <property type="match status" value="1"/>
</dbReference>
<dbReference type="EC" id="5.2.1.8" evidence="3 12"/>
<comment type="caution">
    <text evidence="16">The sequence shown here is derived from an EMBL/GenBank/DDBJ whole genome shotgun (WGS) entry which is preliminary data.</text>
</comment>
<keyword evidence="6 12" id="KW-0697">Rotamase</keyword>
<dbReference type="PIRSF" id="PIRSF003095">
    <property type="entry name" value="Trigger_factor"/>
    <property type="match status" value="1"/>
</dbReference>
<evidence type="ECO:0000256" key="14">
    <source>
        <dbReference type="RuleBase" id="RU003914"/>
    </source>
</evidence>
<dbReference type="Proteomes" id="UP000646365">
    <property type="component" value="Unassembled WGS sequence"/>
</dbReference>
<dbReference type="GO" id="GO:0005737">
    <property type="term" value="C:cytoplasm"/>
    <property type="evidence" value="ECO:0007669"/>
    <property type="project" value="UniProtKB-SubCell"/>
</dbReference>
<dbReference type="HAMAP" id="MF_00303">
    <property type="entry name" value="Trigger_factor_Tig"/>
    <property type="match status" value="1"/>
</dbReference>
<dbReference type="GO" id="GO:0015031">
    <property type="term" value="P:protein transport"/>
    <property type="evidence" value="ECO:0007669"/>
    <property type="project" value="UniProtKB-UniRule"/>
</dbReference>
<dbReference type="EMBL" id="BMJQ01000017">
    <property type="protein sequence ID" value="GGF40713.1"/>
    <property type="molecule type" value="Genomic_DNA"/>
</dbReference>
<evidence type="ECO:0000313" key="17">
    <source>
        <dbReference type="Proteomes" id="UP000646365"/>
    </source>
</evidence>
<evidence type="ECO:0000256" key="4">
    <source>
        <dbReference type="ARBA" id="ARBA00016902"/>
    </source>
</evidence>
<dbReference type="InterPro" id="IPR008880">
    <property type="entry name" value="Trigger_fac_C"/>
</dbReference>
<protein>
    <recommendedName>
        <fullName evidence="4 12">Trigger factor</fullName>
        <shortName evidence="12">TF</shortName>
        <ecNumber evidence="3 12">5.2.1.8</ecNumber>
    </recommendedName>
    <alternativeName>
        <fullName evidence="11 12">PPIase</fullName>
    </alternativeName>
</protein>
<evidence type="ECO:0000256" key="8">
    <source>
        <dbReference type="ARBA" id="ARBA00023235"/>
    </source>
</evidence>
<dbReference type="Gene3D" id="3.30.70.1050">
    <property type="entry name" value="Trigger factor ribosome-binding domain"/>
    <property type="match status" value="1"/>
</dbReference>
<dbReference type="InterPro" id="IPR036611">
    <property type="entry name" value="Trigger_fac_ribosome-bd_sf"/>
</dbReference>
<dbReference type="InterPro" id="IPR001179">
    <property type="entry name" value="PPIase_FKBP_dom"/>
</dbReference>
<keyword evidence="12" id="KW-0963">Cytoplasm</keyword>
<dbReference type="GO" id="GO:0044183">
    <property type="term" value="F:protein folding chaperone"/>
    <property type="evidence" value="ECO:0007669"/>
    <property type="project" value="TreeGrafter"/>
</dbReference>
<dbReference type="PANTHER" id="PTHR30560:SF3">
    <property type="entry name" value="TRIGGER FACTOR-LIKE PROTEIN TIG, CHLOROPLASTIC"/>
    <property type="match status" value="1"/>
</dbReference>
<keyword evidence="5 12" id="KW-0132">Cell division</keyword>